<dbReference type="InterPro" id="IPR029044">
    <property type="entry name" value="Nucleotide-diphossugar_trans"/>
</dbReference>
<name>X0T2N3_9ZZZZ</name>
<dbReference type="AlphaFoldDB" id="X0T2N3"/>
<dbReference type="NCBIfam" id="TIGR02623">
    <property type="entry name" value="G1P_cyt_trans"/>
    <property type="match status" value="1"/>
</dbReference>
<dbReference type="CDD" id="cd02524">
    <property type="entry name" value="G1P_cytidylyltransferase"/>
    <property type="match status" value="1"/>
</dbReference>
<dbReference type="GO" id="GO:0009243">
    <property type="term" value="P:O antigen biosynthetic process"/>
    <property type="evidence" value="ECO:0007669"/>
    <property type="project" value="InterPro"/>
</dbReference>
<evidence type="ECO:0000313" key="2">
    <source>
        <dbReference type="EMBL" id="GAF87469.1"/>
    </source>
</evidence>
<gene>
    <name evidence="2" type="ORF">S01H1_25124</name>
</gene>
<comment type="caution">
    <text evidence="2">The sequence shown here is derived from an EMBL/GenBank/DDBJ whole genome shotgun (WGS) entry which is preliminary data.</text>
</comment>
<dbReference type="GO" id="GO:0047343">
    <property type="term" value="F:glucose-1-phosphate cytidylyltransferase activity"/>
    <property type="evidence" value="ECO:0007669"/>
    <property type="project" value="InterPro"/>
</dbReference>
<feature type="domain" description="Nucleotidyl transferase" evidence="1">
    <location>
        <begin position="1"/>
        <end position="220"/>
    </location>
</feature>
<dbReference type="InterPro" id="IPR013446">
    <property type="entry name" value="G1P_cyt_trans-like"/>
</dbReference>
<dbReference type="Pfam" id="PF00483">
    <property type="entry name" value="NTP_transferase"/>
    <property type="match status" value="1"/>
</dbReference>
<dbReference type="PANTHER" id="PTHR47183">
    <property type="entry name" value="GLUCOSE-1-PHOSPHATE CYTIDYLYLTRANSFERASE-RELATED"/>
    <property type="match status" value="1"/>
</dbReference>
<dbReference type="EMBL" id="BARS01015145">
    <property type="protein sequence ID" value="GAF87469.1"/>
    <property type="molecule type" value="Genomic_DNA"/>
</dbReference>
<dbReference type="InterPro" id="IPR046981">
    <property type="entry name" value="G1P_cyt_trans"/>
</dbReference>
<dbReference type="InterPro" id="IPR005835">
    <property type="entry name" value="NTP_transferase_dom"/>
</dbReference>
<reference evidence="2" key="1">
    <citation type="journal article" date="2014" name="Front. Microbiol.">
        <title>High frequency of phylogenetically diverse reductive dehalogenase-homologous genes in deep subseafloor sedimentary metagenomes.</title>
        <authorList>
            <person name="Kawai M."/>
            <person name="Futagami T."/>
            <person name="Toyoda A."/>
            <person name="Takaki Y."/>
            <person name="Nishi S."/>
            <person name="Hori S."/>
            <person name="Arai W."/>
            <person name="Tsubouchi T."/>
            <person name="Morono Y."/>
            <person name="Uchiyama I."/>
            <person name="Ito T."/>
            <person name="Fujiyama A."/>
            <person name="Inagaki F."/>
            <person name="Takami H."/>
        </authorList>
    </citation>
    <scope>NUCLEOTIDE SEQUENCE</scope>
    <source>
        <strain evidence="2">Expedition CK06-06</strain>
    </source>
</reference>
<protein>
    <recommendedName>
        <fullName evidence="1">Nucleotidyl transferase domain-containing protein</fullName>
    </recommendedName>
</protein>
<feature type="non-terminal residue" evidence="2">
    <location>
        <position position="1"/>
    </location>
</feature>
<accession>X0T2N3</accession>
<proteinExistence type="predicted"/>
<organism evidence="2">
    <name type="scientific">marine sediment metagenome</name>
    <dbReference type="NCBI Taxonomy" id="412755"/>
    <lineage>
        <taxon>unclassified sequences</taxon>
        <taxon>metagenomes</taxon>
        <taxon>ecological metagenomes</taxon>
    </lineage>
</organism>
<evidence type="ECO:0000259" key="1">
    <source>
        <dbReference type="Pfam" id="PF00483"/>
    </source>
</evidence>
<dbReference type="PANTHER" id="PTHR47183:SF1">
    <property type="entry name" value="GLUCOSE-1-PHOSPHATE CYTIDYLYLTRANSFERASE"/>
    <property type="match status" value="1"/>
</dbReference>
<sequence>GKGTRLSEETYAKPKPMVEIGGRPILWHIMKIYSHHGFNEFVICLGYLGHMIKEYFANYALYTSDVTFDLSNYHVTMHRATSEPWKVTLVDTGLESGTAERILAVEPYLDETFMLTYGDGVANIDIEKLRSFHLNHRKLVTMSVTKPDNKLGVVVTNKDGLVTSFREKPPSDGWSNCGFFVFKREALGLLQGHRDLEGDPLTKLLQNRELMAYQHDGYWQCMDTLREKRILEEQWATGKAPWRVW</sequence>
<dbReference type="SUPFAM" id="SSF53448">
    <property type="entry name" value="Nucleotide-diphospho-sugar transferases"/>
    <property type="match status" value="1"/>
</dbReference>
<dbReference type="Gene3D" id="3.90.550.10">
    <property type="entry name" value="Spore Coat Polysaccharide Biosynthesis Protein SpsA, Chain A"/>
    <property type="match status" value="1"/>
</dbReference>